<dbReference type="AlphaFoldDB" id="Q4SYY8"/>
<proteinExistence type="predicted"/>
<keyword evidence="6 11" id="KW-0106">Calcium</keyword>
<evidence type="ECO:0000256" key="8">
    <source>
        <dbReference type="ARBA" id="ARBA00022989"/>
    </source>
</evidence>
<evidence type="ECO:0000256" key="12">
    <source>
        <dbReference type="SAM" id="SignalP"/>
    </source>
</evidence>
<feature type="non-terminal residue" evidence="14">
    <location>
        <position position="1"/>
    </location>
</feature>
<evidence type="ECO:0000256" key="10">
    <source>
        <dbReference type="ARBA" id="ARBA00023180"/>
    </source>
</evidence>
<dbReference type="InterPro" id="IPR050174">
    <property type="entry name" value="Protocadherin/Cadherin-CA"/>
</dbReference>
<dbReference type="GO" id="GO:0005509">
    <property type="term" value="F:calcium ion binding"/>
    <property type="evidence" value="ECO:0007669"/>
    <property type="project" value="UniProtKB-UniRule"/>
</dbReference>
<dbReference type="FunFam" id="2.60.40.60:FF:000006">
    <property type="entry name" value="Protocadherin alpha 2"/>
    <property type="match status" value="1"/>
</dbReference>
<dbReference type="PROSITE" id="PS50268">
    <property type="entry name" value="CADHERIN_2"/>
    <property type="match status" value="2"/>
</dbReference>
<evidence type="ECO:0000256" key="4">
    <source>
        <dbReference type="ARBA" id="ARBA00022729"/>
    </source>
</evidence>
<dbReference type="GO" id="GO:0007156">
    <property type="term" value="P:homophilic cell adhesion via plasma membrane adhesion molecules"/>
    <property type="evidence" value="ECO:0007669"/>
    <property type="project" value="InterPro"/>
</dbReference>
<keyword evidence="9" id="KW-0472">Membrane</keyword>
<dbReference type="InterPro" id="IPR015919">
    <property type="entry name" value="Cadherin-like_sf"/>
</dbReference>
<keyword evidence="2" id="KW-1003">Cell membrane</keyword>
<dbReference type="KEGG" id="tng:GSTEN00010095G001"/>
<evidence type="ECO:0000259" key="13">
    <source>
        <dbReference type="PROSITE" id="PS50268"/>
    </source>
</evidence>
<evidence type="ECO:0000256" key="7">
    <source>
        <dbReference type="ARBA" id="ARBA00022889"/>
    </source>
</evidence>
<evidence type="ECO:0000256" key="5">
    <source>
        <dbReference type="ARBA" id="ARBA00022737"/>
    </source>
</evidence>
<protein>
    <submittedName>
        <fullName evidence="14">(spotted green pufferfish) hypothetical protein</fullName>
    </submittedName>
</protein>
<evidence type="ECO:0000256" key="9">
    <source>
        <dbReference type="ARBA" id="ARBA00023136"/>
    </source>
</evidence>
<dbReference type="PANTHER" id="PTHR24028">
    <property type="entry name" value="CADHERIN-87A"/>
    <property type="match status" value="1"/>
</dbReference>
<keyword evidence="10" id="KW-0325">Glycoprotein</keyword>
<keyword evidence="5" id="KW-0677">Repeat</keyword>
<feature type="domain" description="Cadherin" evidence="13">
    <location>
        <begin position="126"/>
        <end position="220"/>
    </location>
</feature>
<dbReference type="InterPro" id="IPR002126">
    <property type="entry name" value="Cadherin-like_dom"/>
</dbReference>
<dbReference type="GO" id="GO:0005886">
    <property type="term" value="C:plasma membrane"/>
    <property type="evidence" value="ECO:0007669"/>
    <property type="project" value="UniProtKB-SubCell"/>
</dbReference>
<dbReference type="PANTHER" id="PTHR24028:SF290">
    <property type="entry name" value="PROTOCADHERIN 2 ALPHA A 15-RELATED"/>
    <property type="match status" value="1"/>
</dbReference>
<dbReference type="EMBL" id="CAAE01011886">
    <property type="protein sequence ID" value="CAF94144.1"/>
    <property type="molecule type" value="Genomic_DNA"/>
</dbReference>
<dbReference type="SMART" id="SM00112">
    <property type="entry name" value="CA"/>
    <property type="match status" value="2"/>
</dbReference>
<reference evidence="14" key="2">
    <citation type="submission" date="2004-02" db="EMBL/GenBank/DDBJ databases">
        <authorList>
            <consortium name="Genoscope"/>
            <consortium name="Whitehead Institute Centre for Genome Research"/>
        </authorList>
    </citation>
    <scope>NUCLEOTIDE SEQUENCE</scope>
</reference>
<evidence type="ECO:0000256" key="6">
    <source>
        <dbReference type="ARBA" id="ARBA00022837"/>
    </source>
</evidence>
<gene>
    <name evidence="14" type="ORF">GSTENG00010095001</name>
</gene>
<feature type="domain" description="Cadherin" evidence="13">
    <location>
        <begin position="20"/>
        <end position="125"/>
    </location>
</feature>
<dbReference type="SUPFAM" id="SSF49313">
    <property type="entry name" value="Cadherin-like"/>
    <property type="match status" value="2"/>
</dbReference>
<reference evidence="14" key="1">
    <citation type="journal article" date="2004" name="Nature">
        <title>Genome duplication in the teleost fish Tetraodon nigroviridis reveals the early vertebrate proto-karyotype.</title>
        <authorList>
            <person name="Jaillon O."/>
            <person name="Aury J.-M."/>
            <person name="Brunet F."/>
            <person name="Petit J.-L."/>
            <person name="Stange-Thomann N."/>
            <person name="Mauceli E."/>
            <person name="Bouneau L."/>
            <person name="Fischer C."/>
            <person name="Ozouf-Costaz C."/>
            <person name="Bernot A."/>
            <person name="Nicaud S."/>
            <person name="Jaffe D."/>
            <person name="Fisher S."/>
            <person name="Lutfalla G."/>
            <person name="Dossat C."/>
            <person name="Segurens B."/>
            <person name="Dasilva C."/>
            <person name="Salanoubat M."/>
            <person name="Levy M."/>
            <person name="Boudet N."/>
            <person name="Castellano S."/>
            <person name="Anthouard V."/>
            <person name="Jubin C."/>
            <person name="Castelli V."/>
            <person name="Katinka M."/>
            <person name="Vacherie B."/>
            <person name="Biemont C."/>
            <person name="Skalli Z."/>
            <person name="Cattolico L."/>
            <person name="Poulain J."/>
            <person name="De Berardinis V."/>
            <person name="Cruaud C."/>
            <person name="Duprat S."/>
            <person name="Brottier P."/>
            <person name="Coutanceau J.-P."/>
            <person name="Gouzy J."/>
            <person name="Parra G."/>
            <person name="Lardier G."/>
            <person name="Chapple C."/>
            <person name="McKernan K.J."/>
            <person name="McEwan P."/>
            <person name="Bosak S."/>
            <person name="Kellis M."/>
            <person name="Volff J.-N."/>
            <person name="Guigo R."/>
            <person name="Zody M.C."/>
            <person name="Mesirov J."/>
            <person name="Lindblad-Toh K."/>
            <person name="Birren B."/>
            <person name="Nusbaum C."/>
            <person name="Kahn D."/>
            <person name="Robinson-Rechavi M."/>
            <person name="Laudet V."/>
            <person name="Schachter V."/>
            <person name="Quetier F."/>
            <person name="Saurin W."/>
            <person name="Scarpelli C."/>
            <person name="Wincker P."/>
            <person name="Lander E.S."/>
            <person name="Weissenbach J."/>
            <person name="Roest Crollius H."/>
        </authorList>
    </citation>
    <scope>NUCLEOTIDE SEQUENCE [LARGE SCALE GENOMIC DNA]</scope>
</reference>
<comment type="caution">
    <text evidence="14">The sequence shown here is derived from an EMBL/GenBank/DDBJ whole genome shotgun (WGS) entry which is preliminary data.</text>
</comment>
<dbReference type="CDD" id="cd11304">
    <property type="entry name" value="Cadherin_repeat"/>
    <property type="match status" value="2"/>
</dbReference>
<dbReference type="Pfam" id="PF00028">
    <property type="entry name" value="Cadherin"/>
    <property type="match status" value="1"/>
</dbReference>
<dbReference type="PROSITE" id="PS00232">
    <property type="entry name" value="CADHERIN_1"/>
    <property type="match status" value="1"/>
</dbReference>
<evidence type="ECO:0000256" key="2">
    <source>
        <dbReference type="ARBA" id="ARBA00022475"/>
    </source>
</evidence>
<evidence type="ECO:0000256" key="1">
    <source>
        <dbReference type="ARBA" id="ARBA00004251"/>
    </source>
</evidence>
<comment type="subcellular location">
    <subcellularLocation>
        <location evidence="1">Cell membrane</location>
        <topology evidence="1">Single-pass type I membrane protein</topology>
    </subcellularLocation>
</comment>
<dbReference type="PRINTS" id="PR00205">
    <property type="entry name" value="CADHERIN"/>
</dbReference>
<feature type="chain" id="PRO_5004244171" evidence="12">
    <location>
        <begin position="22"/>
        <end position="221"/>
    </location>
</feature>
<name>Q4SYY8_TETNG</name>
<keyword evidence="7" id="KW-0130">Cell adhesion</keyword>
<organism evidence="14">
    <name type="scientific">Tetraodon nigroviridis</name>
    <name type="common">Spotted green pufferfish</name>
    <name type="synonym">Chelonodon nigroviridis</name>
    <dbReference type="NCBI Taxonomy" id="99883"/>
    <lineage>
        <taxon>Eukaryota</taxon>
        <taxon>Metazoa</taxon>
        <taxon>Chordata</taxon>
        <taxon>Craniata</taxon>
        <taxon>Vertebrata</taxon>
        <taxon>Euteleostomi</taxon>
        <taxon>Actinopterygii</taxon>
        <taxon>Neopterygii</taxon>
        <taxon>Teleostei</taxon>
        <taxon>Neoteleostei</taxon>
        <taxon>Acanthomorphata</taxon>
        <taxon>Eupercaria</taxon>
        <taxon>Tetraodontiformes</taxon>
        <taxon>Tetradontoidea</taxon>
        <taxon>Tetraodontidae</taxon>
        <taxon>Tetraodon</taxon>
    </lineage>
</organism>
<dbReference type="GO" id="GO:0009653">
    <property type="term" value="P:anatomical structure morphogenesis"/>
    <property type="evidence" value="ECO:0007669"/>
    <property type="project" value="UniProtKB-ARBA"/>
</dbReference>
<keyword evidence="8" id="KW-1133">Transmembrane helix</keyword>
<dbReference type="FunFam" id="2.60.40.60:FF:000007">
    <property type="entry name" value="Protocadherin alpha 2"/>
    <property type="match status" value="1"/>
</dbReference>
<keyword evidence="3" id="KW-0812">Transmembrane</keyword>
<evidence type="ECO:0000256" key="11">
    <source>
        <dbReference type="PROSITE-ProRule" id="PRU00043"/>
    </source>
</evidence>
<dbReference type="InterPro" id="IPR020894">
    <property type="entry name" value="Cadherin_CS"/>
</dbReference>
<dbReference type="Gene3D" id="2.60.40.60">
    <property type="entry name" value="Cadherins"/>
    <property type="match status" value="2"/>
</dbReference>
<evidence type="ECO:0000313" key="14">
    <source>
        <dbReference type="EMBL" id="CAF94144.1"/>
    </source>
</evidence>
<accession>Q4SYY8</accession>
<dbReference type="OrthoDB" id="6252479at2759"/>
<dbReference type="Pfam" id="PF08266">
    <property type="entry name" value="Cadherin_2"/>
    <property type="match status" value="1"/>
</dbReference>
<dbReference type="InterPro" id="IPR013164">
    <property type="entry name" value="Cadherin_N"/>
</dbReference>
<feature type="non-terminal residue" evidence="14">
    <location>
        <position position="221"/>
    </location>
</feature>
<sequence>RRMRHWLVACVVAALLWSVTAVQTRYSISEEVNEGTVVGNIAKDLGLDKSTLKDRKYRVVSSNADLLHVNQNDGVLSVSREIDREEVCAQSSACLIHLKIVLENPLEIHNIEVEIVDVNDNSPSFPEKEKRLEISESVLPGARFQLKPSHDRDSGHFSVQQYKLSQNDHFRLEVRDKGEDGKIPILVLHKSLDRETAGSHSLVLTALDGGKPPKSGEMTIL</sequence>
<keyword evidence="4 12" id="KW-0732">Signal</keyword>
<evidence type="ECO:0000256" key="3">
    <source>
        <dbReference type="ARBA" id="ARBA00022692"/>
    </source>
</evidence>
<feature type="signal peptide" evidence="12">
    <location>
        <begin position="1"/>
        <end position="21"/>
    </location>
</feature>